<dbReference type="GO" id="GO:0005737">
    <property type="term" value="C:cytoplasm"/>
    <property type="evidence" value="ECO:0007669"/>
    <property type="project" value="UniProtKB-SubCell"/>
</dbReference>
<dbReference type="InterPro" id="IPR012340">
    <property type="entry name" value="NA-bd_OB-fold"/>
</dbReference>
<name>A0A7W7HUQ0_9ACTN</name>
<evidence type="ECO:0000256" key="3">
    <source>
        <dbReference type="RuleBase" id="RU000408"/>
    </source>
</evidence>
<dbReference type="Proteomes" id="UP000578112">
    <property type="component" value="Unassembled WGS sequence"/>
</dbReference>
<evidence type="ECO:0000259" key="4">
    <source>
        <dbReference type="PROSITE" id="PS51857"/>
    </source>
</evidence>
<evidence type="ECO:0000256" key="1">
    <source>
        <dbReference type="ARBA" id="ARBA00004496"/>
    </source>
</evidence>
<dbReference type="InterPro" id="IPR011129">
    <property type="entry name" value="CSD"/>
</dbReference>
<keyword evidence="2" id="KW-0963">Cytoplasm</keyword>
<keyword evidence="6" id="KW-1185">Reference proteome</keyword>
<dbReference type="SMART" id="SM00357">
    <property type="entry name" value="CSP"/>
    <property type="match status" value="1"/>
</dbReference>
<dbReference type="SUPFAM" id="SSF50249">
    <property type="entry name" value="Nucleic acid-binding proteins"/>
    <property type="match status" value="1"/>
</dbReference>
<evidence type="ECO:0000313" key="5">
    <source>
        <dbReference type="EMBL" id="MBB4761173.1"/>
    </source>
</evidence>
<evidence type="ECO:0000256" key="2">
    <source>
        <dbReference type="ARBA" id="ARBA00022490"/>
    </source>
</evidence>
<accession>A0A7W7HUQ0</accession>
<dbReference type="GO" id="GO:0003676">
    <property type="term" value="F:nucleic acid binding"/>
    <property type="evidence" value="ECO:0007669"/>
    <property type="project" value="InterPro"/>
</dbReference>
<dbReference type="InterPro" id="IPR002059">
    <property type="entry name" value="CSP_DNA-bd"/>
</dbReference>
<comment type="caution">
    <text evidence="5">The sequence shown here is derived from an EMBL/GenBank/DDBJ whole genome shotgun (WGS) entry which is preliminary data.</text>
</comment>
<dbReference type="Gene3D" id="2.40.50.140">
    <property type="entry name" value="Nucleic acid-binding proteins"/>
    <property type="match status" value="1"/>
</dbReference>
<organism evidence="5 6">
    <name type="scientific">Actinoplanes digitatis</name>
    <dbReference type="NCBI Taxonomy" id="1868"/>
    <lineage>
        <taxon>Bacteria</taxon>
        <taxon>Bacillati</taxon>
        <taxon>Actinomycetota</taxon>
        <taxon>Actinomycetes</taxon>
        <taxon>Micromonosporales</taxon>
        <taxon>Micromonosporaceae</taxon>
        <taxon>Actinoplanes</taxon>
    </lineage>
</organism>
<dbReference type="PRINTS" id="PR00050">
    <property type="entry name" value="COLDSHOCK"/>
</dbReference>
<dbReference type="EMBL" id="JACHNH010000001">
    <property type="protein sequence ID" value="MBB4761173.1"/>
    <property type="molecule type" value="Genomic_DNA"/>
</dbReference>
<dbReference type="AlphaFoldDB" id="A0A7W7HUQ0"/>
<dbReference type="InterPro" id="IPR050181">
    <property type="entry name" value="Cold_shock_domain"/>
</dbReference>
<feature type="domain" description="CSD" evidence="4">
    <location>
        <begin position="38"/>
        <end position="103"/>
    </location>
</feature>
<gene>
    <name evidence="5" type="ORF">BJ971_001729</name>
</gene>
<dbReference type="FunFam" id="2.40.50.140:FF:000006">
    <property type="entry name" value="Cold shock protein CspC"/>
    <property type="match status" value="1"/>
</dbReference>
<dbReference type="PROSITE" id="PS00352">
    <property type="entry name" value="CSD_1"/>
    <property type="match status" value="1"/>
</dbReference>
<sequence>MVQGLVLLKSRPLAVPLLENDHRPRITGPAFSEGEFSMAQGTVKWFNADKGFGFITVDGGGADVFVHFSAIQTSGYRTLEENQRVEFEIAQGQKGPQAEQVRPL</sequence>
<proteinExistence type="predicted"/>
<dbReference type="CDD" id="cd04458">
    <property type="entry name" value="CSP_CDS"/>
    <property type="match status" value="1"/>
</dbReference>
<dbReference type="PROSITE" id="PS51857">
    <property type="entry name" value="CSD_2"/>
    <property type="match status" value="1"/>
</dbReference>
<dbReference type="InterPro" id="IPR019844">
    <property type="entry name" value="CSD_CS"/>
</dbReference>
<evidence type="ECO:0000313" key="6">
    <source>
        <dbReference type="Proteomes" id="UP000578112"/>
    </source>
</evidence>
<dbReference type="Pfam" id="PF00313">
    <property type="entry name" value="CSD"/>
    <property type="match status" value="1"/>
</dbReference>
<comment type="subcellular location">
    <subcellularLocation>
        <location evidence="1 3">Cytoplasm</location>
    </subcellularLocation>
</comment>
<dbReference type="PANTHER" id="PTHR11544">
    <property type="entry name" value="COLD SHOCK DOMAIN CONTAINING PROTEINS"/>
    <property type="match status" value="1"/>
</dbReference>
<protein>
    <submittedName>
        <fullName evidence="5">Cold shock CspA family protein</fullName>
    </submittedName>
</protein>
<reference evidence="5 6" key="1">
    <citation type="submission" date="2020-08" db="EMBL/GenBank/DDBJ databases">
        <title>Sequencing the genomes of 1000 actinobacteria strains.</title>
        <authorList>
            <person name="Klenk H.-P."/>
        </authorList>
    </citation>
    <scope>NUCLEOTIDE SEQUENCE [LARGE SCALE GENOMIC DNA]</scope>
    <source>
        <strain evidence="5 6">DSM 43149</strain>
    </source>
</reference>